<dbReference type="InterPro" id="IPR008964">
    <property type="entry name" value="Invasin/intimin_cell_adhesion"/>
</dbReference>
<evidence type="ECO:0000256" key="1">
    <source>
        <dbReference type="SAM" id="SignalP"/>
    </source>
</evidence>
<dbReference type="PANTHER" id="PTHR46333">
    <property type="entry name" value="CYTOKINESIS PROTEIN 3"/>
    <property type="match status" value="1"/>
</dbReference>
<dbReference type="EMBL" id="AZQP01000011">
    <property type="protein sequence ID" value="EYE88957.1"/>
    <property type="molecule type" value="Genomic_DNA"/>
</dbReference>
<evidence type="ECO:0008006" key="6">
    <source>
        <dbReference type="Google" id="ProtNLM"/>
    </source>
</evidence>
<evidence type="ECO:0000259" key="3">
    <source>
        <dbReference type="SMART" id="SM00635"/>
    </source>
</evidence>
<dbReference type="GO" id="GO:0005737">
    <property type="term" value="C:cytoplasm"/>
    <property type="evidence" value="ECO:0007669"/>
    <property type="project" value="TreeGrafter"/>
</dbReference>
<evidence type="ECO:0000313" key="5">
    <source>
        <dbReference type="Proteomes" id="UP000019681"/>
    </source>
</evidence>
<comment type="caution">
    <text evidence="4">The sequence shown here is derived from an EMBL/GenBank/DDBJ whole genome shotgun (WGS) entry which is preliminary data.</text>
</comment>
<dbReference type="Gene3D" id="3.10.620.30">
    <property type="match status" value="1"/>
</dbReference>
<gene>
    <name evidence="4" type="ORF">Q428_05430</name>
</gene>
<accession>A0A017RWA5</accession>
<reference evidence="4 5" key="1">
    <citation type="journal article" date="2014" name="Genome Announc.">
        <title>Draft Genome Sequence of Fervidicella metallireducens Strain AeBT, an Iron-Reducing Thermoanaerobe from the Great Artesian Basin.</title>
        <authorList>
            <person name="Patel B.K."/>
        </authorList>
    </citation>
    <scope>NUCLEOTIDE SEQUENCE [LARGE SCALE GENOMIC DNA]</scope>
    <source>
        <strain evidence="4 5">AeB</strain>
    </source>
</reference>
<dbReference type="SMART" id="SM00460">
    <property type="entry name" value="TGc"/>
    <property type="match status" value="1"/>
</dbReference>
<dbReference type="Proteomes" id="UP000019681">
    <property type="component" value="Unassembled WGS sequence"/>
</dbReference>
<organism evidence="4 5">
    <name type="scientific">Fervidicella metallireducens AeB</name>
    <dbReference type="NCBI Taxonomy" id="1403537"/>
    <lineage>
        <taxon>Bacteria</taxon>
        <taxon>Bacillati</taxon>
        <taxon>Bacillota</taxon>
        <taxon>Clostridia</taxon>
        <taxon>Eubacteriales</taxon>
        <taxon>Clostridiaceae</taxon>
        <taxon>Fervidicella</taxon>
    </lineage>
</organism>
<dbReference type="Gene3D" id="2.60.40.1080">
    <property type="match status" value="2"/>
</dbReference>
<keyword evidence="5" id="KW-1185">Reference proteome</keyword>
<feature type="domain" description="Transglutaminase-like" evidence="2">
    <location>
        <begin position="166"/>
        <end position="223"/>
    </location>
</feature>
<name>A0A017RWA5_9CLOT</name>
<dbReference type="Pfam" id="PF01841">
    <property type="entry name" value="Transglut_core"/>
    <property type="match status" value="1"/>
</dbReference>
<dbReference type="InterPro" id="IPR052557">
    <property type="entry name" value="CAP/Cytokinesis_protein"/>
</dbReference>
<dbReference type="InterPro" id="IPR002931">
    <property type="entry name" value="Transglutaminase-like"/>
</dbReference>
<feature type="domain" description="BIG2" evidence="3">
    <location>
        <begin position="358"/>
        <end position="435"/>
    </location>
</feature>
<dbReference type="SUPFAM" id="SSF54001">
    <property type="entry name" value="Cysteine proteinases"/>
    <property type="match status" value="1"/>
</dbReference>
<proteinExistence type="predicted"/>
<evidence type="ECO:0000259" key="2">
    <source>
        <dbReference type="SMART" id="SM00460"/>
    </source>
</evidence>
<dbReference type="SMART" id="SM00635">
    <property type="entry name" value="BID_2"/>
    <property type="match status" value="1"/>
</dbReference>
<keyword evidence="1" id="KW-0732">Signal</keyword>
<dbReference type="STRING" id="1403537.Q428_05430"/>
<feature type="signal peptide" evidence="1">
    <location>
        <begin position="1"/>
        <end position="27"/>
    </location>
</feature>
<protein>
    <recommendedName>
        <fullName evidence="6">Transglutaminase</fullName>
    </recommendedName>
</protein>
<dbReference type="InterPro" id="IPR003343">
    <property type="entry name" value="Big_2"/>
</dbReference>
<evidence type="ECO:0000313" key="4">
    <source>
        <dbReference type="EMBL" id="EYE88957.1"/>
    </source>
</evidence>
<sequence length="440" mass="50303">MKKLSCMKKIFFTLLFLLGVTFNICYASTFTVNSEEEFKTKLFDEFRRGEKYIKIYINNFKEMDADYIQNVLNSVVDDEEINWKCYLKELGFSVSENPYAVEINKIDYAVTDEEREFVNKEIDRILSEILKPNMTTLEKEIAIHDWIISNVEYDKTRTRTRPYQALTGSKKAVCIGYSLLTYEMLDKVGIPCRIALGKVSGGEEHAWNMVNIDGNWYHLDTTFDNPHNTNNTKNWNVCRVGYLNATDEQIKKDHIWYNDLPKSAPVSISKLHSMNLKNKEVWVNVGQVIVPKLEFYPQTAINKDVSYAIPDDGIIYMTYDEKTGKDTLYAHKVGTTKIRIISDDGNFMQDMIVHVGAPANSISLNKTNVTLKKGGFVSIIAKVNPSNAYSNELIWESSDSKIARVDKNGKISGVGKGKTTIKVKLKYKPSIYKILNVTVQ</sequence>
<dbReference type="AlphaFoldDB" id="A0A017RWA5"/>
<dbReference type="InterPro" id="IPR038765">
    <property type="entry name" value="Papain-like_cys_pep_sf"/>
</dbReference>
<dbReference type="SUPFAM" id="SSF49373">
    <property type="entry name" value="Invasin/intimin cell-adhesion fragments"/>
    <property type="match status" value="1"/>
</dbReference>
<dbReference type="Pfam" id="PF02368">
    <property type="entry name" value="Big_2"/>
    <property type="match status" value="1"/>
</dbReference>
<dbReference type="PANTHER" id="PTHR46333:SF2">
    <property type="entry name" value="CYTOKINESIS PROTEIN 3"/>
    <property type="match status" value="1"/>
</dbReference>
<feature type="chain" id="PRO_5001498763" description="Transglutaminase" evidence="1">
    <location>
        <begin position="28"/>
        <end position="440"/>
    </location>
</feature>